<dbReference type="FunFam" id="3.40.50.720:FF:000744">
    <property type="entry name" value="Smt3 activating enzyme 1"/>
    <property type="match status" value="1"/>
</dbReference>
<organism evidence="3 4">
    <name type="scientific">Cloeon dipterum</name>
    <dbReference type="NCBI Taxonomy" id="197152"/>
    <lineage>
        <taxon>Eukaryota</taxon>
        <taxon>Metazoa</taxon>
        <taxon>Ecdysozoa</taxon>
        <taxon>Arthropoda</taxon>
        <taxon>Hexapoda</taxon>
        <taxon>Insecta</taxon>
        <taxon>Pterygota</taxon>
        <taxon>Palaeoptera</taxon>
        <taxon>Ephemeroptera</taxon>
        <taxon>Pisciforma</taxon>
        <taxon>Baetidae</taxon>
        <taxon>Cloeon</taxon>
    </lineage>
</organism>
<dbReference type="SUPFAM" id="SSF69572">
    <property type="entry name" value="Activating enzymes of the ubiquitin-like proteins"/>
    <property type="match status" value="1"/>
</dbReference>
<dbReference type="InterPro" id="IPR000594">
    <property type="entry name" value="ThiF_NAD_FAD-bd"/>
</dbReference>
<dbReference type="GO" id="GO:0031510">
    <property type="term" value="C:SUMO activating enzyme complex"/>
    <property type="evidence" value="ECO:0007669"/>
    <property type="project" value="TreeGrafter"/>
</dbReference>
<dbReference type="OrthoDB" id="412647at2759"/>
<evidence type="ECO:0000259" key="2">
    <source>
        <dbReference type="Pfam" id="PF00899"/>
    </source>
</evidence>
<evidence type="ECO:0000313" key="3">
    <source>
        <dbReference type="EMBL" id="CAB3376328.1"/>
    </source>
</evidence>
<sequence length="326" mass="36251">MVEHKIQEISEDEATLYDRQIRLWGLDSQKRLRAARVLVVGARGLGAEVAKNLILAGVKALTLMDHEPVNPDDLESQFFVSESVVGANRAVSSLERARPLNPMVDVKARVNPIDGEPDEFFTKFEVVVALGCLKKHNQRLDQICRLNNIKFFAGDVFGFYGFMFADLLLHEFSIETKINVKGAPPVSQMTKDTATFAPYQDFIDADWKSGDQAKKLKKMSNGYFLMRVIQAFREKEQRYPNRSSEDLETLTAIRDSLLPELGADPAKLPSEIFGNVVGQLGASCAVVGGIMAQEVIKAISLKDPPLNNSFFFEPENCSGKVESIGY</sequence>
<comment type="similarity">
    <text evidence="1">Belongs to the ubiquitin-activating E1 family.</text>
</comment>
<dbReference type="Gene3D" id="3.40.50.720">
    <property type="entry name" value="NAD(P)-binding Rossmann-like Domain"/>
    <property type="match status" value="1"/>
</dbReference>
<dbReference type="EMBL" id="CADEPI010000127">
    <property type="protein sequence ID" value="CAB3376328.1"/>
    <property type="molecule type" value="Genomic_DNA"/>
</dbReference>
<protein>
    <recommendedName>
        <fullName evidence="2">THIF-type NAD/FAD binding fold domain-containing protein</fullName>
    </recommendedName>
</protein>
<dbReference type="AlphaFoldDB" id="A0A8S1D7B8"/>
<gene>
    <name evidence="3" type="ORF">CLODIP_2_CD03717</name>
</gene>
<feature type="domain" description="THIF-type NAD/FAD binding fold" evidence="2">
    <location>
        <begin position="17"/>
        <end position="315"/>
    </location>
</feature>
<dbReference type="InterPro" id="IPR045886">
    <property type="entry name" value="ThiF/MoeB/HesA"/>
</dbReference>
<dbReference type="GO" id="GO:0019948">
    <property type="term" value="F:SUMO activating enzyme activity"/>
    <property type="evidence" value="ECO:0007669"/>
    <property type="project" value="TreeGrafter"/>
</dbReference>
<dbReference type="Pfam" id="PF00899">
    <property type="entry name" value="ThiF"/>
    <property type="match status" value="1"/>
</dbReference>
<proteinExistence type="inferred from homology"/>
<dbReference type="GO" id="GO:0005737">
    <property type="term" value="C:cytoplasm"/>
    <property type="evidence" value="ECO:0007669"/>
    <property type="project" value="TreeGrafter"/>
</dbReference>
<evidence type="ECO:0000313" key="4">
    <source>
        <dbReference type="Proteomes" id="UP000494165"/>
    </source>
</evidence>
<evidence type="ECO:0000256" key="1">
    <source>
        <dbReference type="ARBA" id="ARBA00005673"/>
    </source>
</evidence>
<dbReference type="PANTHER" id="PTHR10953">
    <property type="entry name" value="UBIQUITIN-ACTIVATING ENZYME E1"/>
    <property type="match status" value="1"/>
</dbReference>
<dbReference type="Proteomes" id="UP000494165">
    <property type="component" value="Unassembled WGS sequence"/>
</dbReference>
<name>A0A8S1D7B8_9INSE</name>
<dbReference type="InterPro" id="IPR035985">
    <property type="entry name" value="Ubiquitin-activating_enz"/>
</dbReference>
<dbReference type="GO" id="GO:0016925">
    <property type="term" value="P:protein sumoylation"/>
    <property type="evidence" value="ECO:0007669"/>
    <property type="project" value="TreeGrafter"/>
</dbReference>
<accession>A0A8S1D7B8</accession>
<reference evidence="3 4" key="1">
    <citation type="submission" date="2020-04" db="EMBL/GenBank/DDBJ databases">
        <authorList>
            <person name="Alioto T."/>
            <person name="Alioto T."/>
            <person name="Gomez Garrido J."/>
        </authorList>
    </citation>
    <scope>NUCLEOTIDE SEQUENCE [LARGE SCALE GENOMIC DNA]</scope>
</reference>
<keyword evidence="4" id="KW-1185">Reference proteome</keyword>
<dbReference type="PANTHER" id="PTHR10953:SF162">
    <property type="entry name" value="SUMO-ACTIVATING ENZYME SUBUNIT 1"/>
    <property type="match status" value="1"/>
</dbReference>
<dbReference type="CDD" id="cd01492">
    <property type="entry name" value="Aos1_SUMO"/>
    <property type="match status" value="1"/>
</dbReference>
<comment type="caution">
    <text evidence="3">The sequence shown here is derived from an EMBL/GenBank/DDBJ whole genome shotgun (WGS) entry which is preliminary data.</text>
</comment>